<protein>
    <recommendedName>
        <fullName evidence="2">Sld7 C-terminal domain-containing protein</fullName>
    </recommendedName>
</protein>
<name>A0A9P6C234_9AGAR</name>
<dbReference type="Pfam" id="PF18596">
    <property type="entry name" value="Sld7_C"/>
    <property type="match status" value="1"/>
</dbReference>
<sequence length="433" mass="47367">MVPTLPVAASTPQRTTSTSTTTQGNGNGDVALRTPSNSSGPPSYRLLYRGALSLPDSYLLLDGLTFSARLESPIKYQLLENPLALALESMRGRQTLRFLGTVKLNDVWLDESANVEMMILTDRRRDIHPQAVISRAYFENIFCLLPYPPASTSHQATDASPGTRSELGVKIALGDTDGPETTHIIVFGQVISPHAHAIRLRVARMTSHPPPKPTPVRILRPDDPIPRRPPIILNRTNSLGARGLSRDLKRTASSSSGTLALSLVPGEGGVVPKKQKLTNGSAKVSTKAGSDITDKVFKVPLLPGKTKGKGKEREKEDVFGSVLKRKGSFGDGLEKGKEAEETEVERTNKNLIKKAALEYLCKTKDPTLQRTVDRTHPEFKEIWGWIYRGVGFALRAHMKITPLDGTHIQPLIETHARMYIGGPLDGIETVDRS</sequence>
<accession>A0A9P6C234</accession>
<dbReference type="InterPro" id="IPR041260">
    <property type="entry name" value="Sld7_C"/>
</dbReference>
<feature type="region of interest" description="Disordered" evidence="1">
    <location>
        <begin position="205"/>
        <end position="233"/>
    </location>
</feature>
<proteinExistence type="predicted"/>
<gene>
    <name evidence="3" type="ORF">P691DRAFT_674201</name>
</gene>
<dbReference type="EMBL" id="MU151261">
    <property type="protein sequence ID" value="KAF9446139.1"/>
    <property type="molecule type" value="Genomic_DNA"/>
</dbReference>
<evidence type="ECO:0000313" key="3">
    <source>
        <dbReference type="EMBL" id="KAF9446139.1"/>
    </source>
</evidence>
<dbReference type="AlphaFoldDB" id="A0A9P6C234"/>
<evidence type="ECO:0000313" key="4">
    <source>
        <dbReference type="Proteomes" id="UP000807342"/>
    </source>
</evidence>
<feature type="domain" description="Sld7 C-terminal" evidence="2">
    <location>
        <begin position="372"/>
        <end position="420"/>
    </location>
</feature>
<evidence type="ECO:0000256" key="1">
    <source>
        <dbReference type="SAM" id="MobiDB-lite"/>
    </source>
</evidence>
<reference evidence="3" key="1">
    <citation type="submission" date="2020-11" db="EMBL/GenBank/DDBJ databases">
        <authorList>
            <consortium name="DOE Joint Genome Institute"/>
            <person name="Ahrendt S."/>
            <person name="Riley R."/>
            <person name="Andreopoulos W."/>
            <person name="Labutti K."/>
            <person name="Pangilinan J."/>
            <person name="Ruiz-Duenas F.J."/>
            <person name="Barrasa J.M."/>
            <person name="Sanchez-Garcia M."/>
            <person name="Camarero S."/>
            <person name="Miyauchi S."/>
            <person name="Serrano A."/>
            <person name="Linde D."/>
            <person name="Babiker R."/>
            <person name="Drula E."/>
            <person name="Ayuso-Fernandez I."/>
            <person name="Pacheco R."/>
            <person name="Padilla G."/>
            <person name="Ferreira P."/>
            <person name="Barriuso J."/>
            <person name="Kellner H."/>
            <person name="Castanera R."/>
            <person name="Alfaro M."/>
            <person name="Ramirez L."/>
            <person name="Pisabarro A.G."/>
            <person name="Kuo A."/>
            <person name="Tritt A."/>
            <person name="Lipzen A."/>
            <person name="He G."/>
            <person name="Yan M."/>
            <person name="Ng V."/>
            <person name="Cullen D."/>
            <person name="Martin F."/>
            <person name="Rosso M.-N."/>
            <person name="Henrissat B."/>
            <person name="Hibbett D."/>
            <person name="Martinez A.T."/>
            <person name="Grigoriev I.V."/>
        </authorList>
    </citation>
    <scope>NUCLEOTIDE SEQUENCE</scope>
    <source>
        <strain evidence="3">MF-IS2</strain>
    </source>
</reference>
<organism evidence="3 4">
    <name type="scientific">Macrolepiota fuliginosa MF-IS2</name>
    <dbReference type="NCBI Taxonomy" id="1400762"/>
    <lineage>
        <taxon>Eukaryota</taxon>
        <taxon>Fungi</taxon>
        <taxon>Dikarya</taxon>
        <taxon>Basidiomycota</taxon>
        <taxon>Agaricomycotina</taxon>
        <taxon>Agaricomycetes</taxon>
        <taxon>Agaricomycetidae</taxon>
        <taxon>Agaricales</taxon>
        <taxon>Agaricineae</taxon>
        <taxon>Agaricaceae</taxon>
        <taxon>Macrolepiota</taxon>
    </lineage>
</organism>
<comment type="caution">
    <text evidence="3">The sequence shown here is derived from an EMBL/GenBank/DDBJ whole genome shotgun (WGS) entry which is preliminary data.</text>
</comment>
<dbReference type="Proteomes" id="UP000807342">
    <property type="component" value="Unassembled WGS sequence"/>
</dbReference>
<keyword evidence="4" id="KW-1185">Reference proteome</keyword>
<feature type="region of interest" description="Disordered" evidence="1">
    <location>
        <begin position="1"/>
        <end position="40"/>
    </location>
</feature>
<dbReference type="OrthoDB" id="5599874at2759"/>
<evidence type="ECO:0000259" key="2">
    <source>
        <dbReference type="Pfam" id="PF18596"/>
    </source>
</evidence>